<dbReference type="GO" id="GO:0005509">
    <property type="term" value="F:calcium ion binding"/>
    <property type="evidence" value="ECO:0007669"/>
    <property type="project" value="UniProtKB-ARBA"/>
</dbReference>
<dbReference type="PROSITE" id="PS50109">
    <property type="entry name" value="HIS_KIN"/>
    <property type="match status" value="1"/>
</dbReference>
<organism evidence="15 16">
    <name type="scientific">Catellatospora methionotrophica</name>
    <dbReference type="NCBI Taxonomy" id="121620"/>
    <lineage>
        <taxon>Bacteria</taxon>
        <taxon>Bacillati</taxon>
        <taxon>Actinomycetota</taxon>
        <taxon>Actinomycetes</taxon>
        <taxon>Micromonosporales</taxon>
        <taxon>Micromonosporaceae</taxon>
        <taxon>Catellatospora</taxon>
    </lineage>
</organism>
<dbReference type="InterPro" id="IPR005467">
    <property type="entry name" value="His_kinase_dom"/>
</dbReference>
<evidence type="ECO:0000256" key="8">
    <source>
        <dbReference type="ARBA" id="ARBA00022777"/>
    </source>
</evidence>
<dbReference type="SUPFAM" id="SSF158472">
    <property type="entry name" value="HAMP domain-like"/>
    <property type="match status" value="1"/>
</dbReference>
<dbReference type="InterPro" id="IPR003661">
    <property type="entry name" value="HisK_dim/P_dom"/>
</dbReference>
<dbReference type="PANTHER" id="PTHR45436:SF5">
    <property type="entry name" value="SENSOR HISTIDINE KINASE TRCS"/>
    <property type="match status" value="1"/>
</dbReference>
<dbReference type="Gene3D" id="1.10.287.130">
    <property type="match status" value="1"/>
</dbReference>
<evidence type="ECO:0000256" key="4">
    <source>
        <dbReference type="ARBA" id="ARBA00012438"/>
    </source>
</evidence>
<dbReference type="InterPro" id="IPR050428">
    <property type="entry name" value="TCS_sensor_his_kinase"/>
</dbReference>
<dbReference type="RefSeq" id="WP_275413489.1">
    <property type="nucleotide sequence ID" value="NZ_BAAATT010000006.1"/>
</dbReference>
<keyword evidence="8 15" id="KW-0418">Kinase</keyword>
<dbReference type="PROSITE" id="PS50885">
    <property type="entry name" value="HAMP"/>
    <property type="match status" value="1"/>
</dbReference>
<dbReference type="Gene3D" id="6.10.340.10">
    <property type="match status" value="1"/>
</dbReference>
<dbReference type="SUPFAM" id="SSF55874">
    <property type="entry name" value="ATPase domain of HSP90 chaperone/DNA topoisomerase II/histidine kinase"/>
    <property type="match status" value="1"/>
</dbReference>
<evidence type="ECO:0000313" key="16">
    <source>
        <dbReference type="Proteomes" id="UP000660339"/>
    </source>
</evidence>
<dbReference type="CDD" id="cd00082">
    <property type="entry name" value="HisKA"/>
    <property type="match status" value="1"/>
</dbReference>
<dbReference type="FunFam" id="1.10.287.130:FF:000001">
    <property type="entry name" value="Two-component sensor histidine kinase"/>
    <property type="match status" value="1"/>
</dbReference>
<keyword evidence="9 12" id="KW-1133">Transmembrane helix</keyword>
<keyword evidence="6" id="KW-0808">Transferase</keyword>
<keyword evidence="7 12" id="KW-0812">Transmembrane</keyword>
<protein>
    <recommendedName>
        <fullName evidence="4">histidine kinase</fullName>
        <ecNumber evidence="4">2.7.13.3</ecNumber>
    </recommendedName>
</protein>
<dbReference type="Pfam" id="PF00512">
    <property type="entry name" value="HisKA"/>
    <property type="match status" value="1"/>
</dbReference>
<evidence type="ECO:0000256" key="12">
    <source>
        <dbReference type="SAM" id="Phobius"/>
    </source>
</evidence>
<keyword evidence="5" id="KW-0597">Phosphoprotein</keyword>
<evidence type="ECO:0000256" key="10">
    <source>
        <dbReference type="ARBA" id="ARBA00023012"/>
    </source>
</evidence>
<dbReference type="InterPro" id="IPR003594">
    <property type="entry name" value="HATPase_dom"/>
</dbReference>
<feature type="transmembrane region" description="Helical" evidence="12">
    <location>
        <begin position="183"/>
        <end position="201"/>
    </location>
</feature>
<evidence type="ECO:0000256" key="5">
    <source>
        <dbReference type="ARBA" id="ARBA00022553"/>
    </source>
</evidence>
<keyword evidence="11 12" id="KW-0472">Membrane</keyword>
<name>A0A8J3L7G8_9ACTN</name>
<dbReference type="CDD" id="cd00075">
    <property type="entry name" value="HATPase"/>
    <property type="match status" value="1"/>
</dbReference>
<comment type="subcellular location">
    <subcellularLocation>
        <location evidence="3">Cell membrane</location>
    </subcellularLocation>
</comment>
<comment type="catalytic activity">
    <reaction evidence="1">
        <text>ATP + protein L-histidine = ADP + protein N-phospho-L-histidine.</text>
        <dbReference type="EC" id="2.7.13.3"/>
    </reaction>
</comment>
<feature type="domain" description="HAMP" evidence="14">
    <location>
        <begin position="202"/>
        <end position="257"/>
    </location>
</feature>
<dbReference type="GO" id="GO:0005886">
    <property type="term" value="C:plasma membrane"/>
    <property type="evidence" value="ECO:0007669"/>
    <property type="project" value="UniProtKB-SubCell"/>
</dbReference>
<dbReference type="AlphaFoldDB" id="A0A8J3L7G8"/>
<accession>A0A8J3L7G8</accession>
<keyword evidence="10" id="KW-0902">Two-component regulatory system</keyword>
<dbReference type="InterPro" id="IPR004358">
    <property type="entry name" value="Sig_transdc_His_kin-like_C"/>
</dbReference>
<evidence type="ECO:0000256" key="7">
    <source>
        <dbReference type="ARBA" id="ARBA00022692"/>
    </source>
</evidence>
<dbReference type="SMART" id="SM00387">
    <property type="entry name" value="HATPase_c"/>
    <property type="match status" value="1"/>
</dbReference>
<dbReference type="SMART" id="SM00388">
    <property type="entry name" value="HisKA"/>
    <property type="match status" value="1"/>
</dbReference>
<dbReference type="PANTHER" id="PTHR45436">
    <property type="entry name" value="SENSOR HISTIDINE KINASE YKOH"/>
    <property type="match status" value="1"/>
</dbReference>
<dbReference type="CDD" id="cd06225">
    <property type="entry name" value="HAMP"/>
    <property type="match status" value="1"/>
</dbReference>
<feature type="domain" description="Histidine kinase" evidence="13">
    <location>
        <begin position="272"/>
        <end position="493"/>
    </location>
</feature>
<reference evidence="15" key="1">
    <citation type="submission" date="2021-01" db="EMBL/GenBank/DDBJ databases">
        <title>Whole genome shotgun sequence of Catellatospora methionotrophica NBRC 14553.</title>
        <authorList>
            <person name="Komaki H."/>
            <person name="Tamura T."/>
        </authorList>
    </citation>
    <scope>NUCLEOTIDE SEQUENCE</scope>
    <source>
        <strain evidence="15">NBRC 14553</strain>
    </source>
</reference>
<dbReference type="EC" id="2.7.13.3" evidence="4"/>
<proteinExistence type="predicted"/>
<evidence type="ECO:0000259" key="14">
    <source>
        <dbReference type="PROSITE" id="PS50885"/>
    </source>
</evidence>
<dbReference type="SMART" id="SM00304">
    <property type="entry name" value="HAMP"/>
    <property type="match status" value="1"/>
</dbReference>
<sequence>MRRLLRGPKRWSLRARLLAGVLALVCAGFVVADMASVSLLRMYMIEQIDEQLSVAMHDLTKRDPDEFSPAEVEQFSKEQTEGKTFFDAYILEFRDNEGRVQKRFPGDAGEERRGSPALPSLDVASVRRLADKPFFVPNAVSYHRHPGYQVLVGERADGQGSVVIAYDLTGVAKTMARLGAIEIAVTLAVLGLATALGVWVIRMGLRPLTEVEQTAEEIIAGGDLSRRVPEQVGPRTEMGRLSRTLNTMLAQIEGSFAERTESETRLRRFVADASHELRTPLAGIRGLAELHRQGVVTDPAEVSALLARIETEATRMGLLVEDLLMLARLDEQRPLRSEPVDLVPIAADAIESAQLRELDRPLRLELLDGDPPVVLGDEDRLRQVVTNLLGNALTHTPAGTPVTVRVGVESDRAVLQVIDSGPGLSPEHAERVFERFYRADPARARDHERSPAAGSGLGLSIVAALIAAHGGEICHRPTPGGGATFRIALPVWPA</sequence>
<dbReference type="GO" id="GO:0000155">
    <property type="term" value="F:phosphorelay sensor kinase activity"/>
    <property type="evidence" value="ECO:0007669"/>
    <property type="project" value="InterPro"/>
</dbReference>
<dbReference type="InterPro" id="IPR036890">
    <property type="entry name" value="HATPase_C_sf"/>
</dbReference>
<gene>
    <name evidence="15" type="ORF">Cme02nite_41390</name>
</gene>
<evidence type="ECO:0000256" key="3">
    <source>
        <dbReference type="ARBA" id="ARBA00004236"/>
    </source>
</evidence>
<evidence type="ECO:0000256" key="2">
    <source>
        <dbReference type="ARBA" id="ARBA00001968"/>
    </source>
</evidence>
<dbReference type="Pfam" id="PF02518">
    <property type="entry name" value="HATPase_c"/>
    <property type="match status" value="1"/>
</dbReference>
<evidence type="ECO:0000256" key="9">
    <source>
        <dbReference type="ARBA" id="ARBA00022989"/>
    </source>
</evidence>
<comment type="cofactor">
    <cofactor evidence="2">
        <name>a divalent metal cation</name>
        <dbReference type="ChEBI" id="CHEBI:60240"/>
    </cofactor>
</comment>
<evidence type="ECO:0000256" key="6">
    <source>
        <dbReference type="ARBA" id="ARBA00022679"/>
    </source>
</evidence>
<keyword evidence="16" id="KW-1185">Reference proteome</keyword>
<dbReference type="InterPro" id="IPR036097">
    <property type="entry name" value="HisK_dim/P_sf"/>
</dbReference>
<comment type="caution">
    <text evidence="15">The sequence shown here is derived from an EMBL/GenBank/DDBJ whole genome shotgun (WGS) entry which is preliminary data.</text>
</comment>
<evidence type="ECO:0000313" key="15">
    <source>
        <dbReference type="EMBL" id="GIG15807.1"/>
    </source>
</evidence>
<dbReference type="Proteomes" id="UP000660339">
    <property type="component" value="Unassembled WGS sequence"/>
</dbReference>
<dbReference type="SUPFAM" id="SSF47384">
    <property type="entry name" value="Homodimeric domain of signal transducing histidine kinase"/>
    <property type="match status" value="1"/>
</dbReference>
<dbReference type="FunFam" id="3.30.565.10:FF:000006">
    <property type="entry name" value="Sensor histidine kinase WalK"/>
    <property type="match status" value="1"/>
</dbReference>
<dbReference type="Pfam" id="PF00672">
    <property type="entry name" value="HAMP"/>
    <property type="match status" value="1"/>
</dbReference>
<evidence type="ECO:0000256" key="11">
    <source>
        <dbReference type="ARBA" id="ARBA00023136"/>
    </source>
</evidence>
<dbReference type="PRINTS" id="PR00344">
    <property type="entry name" value="BCTRLSENSOR"/>
</dbReference>
<dbReference type="Gene3D" id="3.30.565.10">
    <property type="entry name" value="Histidine kinase-like ATPase, C-terminal domain"/>
    <property type="match status" value="1"/>
</dbReference>
<evidence type="ECO:0000256" key="1">
    <source>
        <dbReference type="ARBA" id="ARBA00000085"/>
    </source>
</evidence>
<dbReference type="EMBL" id="BONJ01000022">
    <property type="protein sequence ID" value="GIG15807.1"/>
    <property type="molecule type" value="Genomic_DNA"/>
</dbReference>
<evidence type="ECO:0000259" key="13">
    <source>
        <dbReference type="PROSITE" id="PS50109"/>
    </source>
</evidence>
<dbReference type="InterPro" id="IPR003660">
    <property type="entry name" value="HAMP_dom"/>
</dbReference>